<name>A0AA42B076_PAPNU</name>
<protein>
    <recommendedName>
        <fullName evidence="1">Alpha/beta hydrolase fold-3 domain-containing protein</fullName>
    </recommendedName>
</protein>
<proteinExistence type="predicted"/>
<comment type="caution">
    <text evidence="2">The sequence shown here is derived from an EMBL/GenBank/DDBJ whole genome shotgun (WGS) entry which is preliminary data.</text>
</comment>
<reference evidence="2" key="1">
    <citation type="submission" date="2022-03" db="EMBL/GenBank/DDBJ databases">
        <title>A functionally conserved STORR gene fusion in Papaver species that diverged 16.8 million years ago.</title>
        <authorList>
            <person name="Catania T."/>
        </authorList>
    </citation>
    <scope>NUCLEOTIDE SEQUENCE</scope>
    <source>
        <strain evidence="2">S-191538</strain>
    </source>
</reference>
<evidence type="ECO:0000313" key="2">
    <source>
        <dbReference type="EMBL" id="MCL7045601.1"/>
    </source>
</evidence>
<dbReference type="GO" id="GO:0016787">
    <property type="term" value="F:hydrolase activity"/>
    <property type="evidence" value="ECO:0007669"/>
    <property type="project" value="InterPro"/>
</dbReference>
<dbReference type="InterPro" id="IPR013094">
    <property type="entry name" value="AB_hydrolase_3"/>
</dbReference>
<dbReference type="InterPro" id="IPR050466">
    <property type="entry name" value="Carboxylest/Gibb_receptor"/>
</dbReference>
<feature type="domain" description="Alpha/beta hydrolase fold-3" evidence="1">
    <location>
        <begin position="21"/>
        <end position="100"/>
    </location>
</feature>
<dbReference type="EMBL" id="JAJJMA010271633">
    <property type="protein sequence ID" value="MCL7045601.1"/>
    <property type="molecule type" value="Genomic_DNA"/>
</dbReference>
<dbReference type="Proteomes" id="UP001177140">
    <property type="component" value="Unassembled WGS sequence"/>
</dbReference>
<sequence length="129" mass="14638">MTAVVKWGQYRWRDGSLQDGPAILWRFVCPSTTGCHDDPLINPTADMNLSRLGCDRVMVFVAEKDILKDIGWVYFEALKNCGWGGVVEIMESQGENHVFHLMNHTSENAVNLMKRLVSFLNHNKVQSIS</sequence>
<dbReference type="PANTHER" id="PTHR23024:SF467">
    <property type="entry name" value="CARBOXYLESTERASE 12-RELATED"/>
    <property type="match status" value="1"/>
</dbReference>
<dbReference type="Pfam" id="PF07859">
    <property type="entry name" value="Abhydrolase_3"/>
    <property type="match status" value="1"/>
</dbReference>
<evidence type="ECO:0000259" key="1">
    <source>
        <dbReference type="Pfam" id="PF07859"/>
    </source>
</evidence>
<dbReference type="Gene3D" id="3.40.50.1820">
    <property type="entry name" value="alpha/beta hydrolase"/>
    <property type="match status" value="1"/>
</dbReference>
<dbReference type="PANTHER" id="PTHR23024">
    <property type="entry name" value="ARYLACETAMIDE DEACETYLASE"/>
    <property type="match status" value="1"/>
</dbReference>
<organism evidence="2 3">
    <name type="scientific">Papaver nudicaule</name>
    <name type="common">Iceland poppy</name>
    <dbReference type="NCBI Taxonomy" id="74823"/>
    <lineage>
        <taxon>Eukaryota</taxon>
        <taxon>Viridiplantae</taxon>
        <taxon>Streptophyta</taxon>
        <taxon>Embryophyta</taxon>
        <taxon>Tracheophyta</taxon>
        <taxon>Spermatophyta</taxon>
        <taxon>Magnoliopsida</taxon>
        <taxon>Ranunculales</taxon>
        <taxon>Papaveraceae</taxon>
        <taxon>Papaveroideae</taxon>
        <taxon>Papaver</taxon>
    </lineage>
</organism>
<keyword evidence="3" id="KW-1185">Reference proteome</keyword>
<accession>A0AA42B076</accession>
<dbReference type="InterPro" id="IPR029058">
    <property type="entry name" value="AB_hydrolase_fold"/>
</dbReference>
<gene>
    <name evidence="2" type="ORF">MKW94_021979</name>
</gene>
<dbReference type="SUPFAM" id="SSF53474">
    <property type="entry name" value="alpha/beta-Hydrolases"/>
    <property type="match status" value="1"/>
</dbReference>
<evidence type="ECO:0000313" key="3">
    <source>
        <dbReference type="Proteomes" id="UP001177140"/>
    </source>
</evidence>
<dbReference type="AlphaFoldDB" id="A0AA42B076"/>